<evidence type="ECO:0000313" key="3">
    <source>
        <dbReference type="EMBL" id="MFA9949156.1"/>
    </source>
</evidence>
<dbReference type="Pfam" id="PF04233">
    <property type="entry name" value="Phage_Mu_F"/>
    <property type="match status" value="1"/>
</dbReference>
<reference evidence="4" key="2">
    <citation type="journal article" date="2025" name="Int. J. Syst. Evol. Microbiol.">
        <title>Dentiradicibacter hellwigii gen. nov., sp. nov., isolated from a secondary infected root canal in the human oral cavity.</title>
        <authorList>
            <person name="Bartsch S."/>
            <person name="Wittmer A."/>
            <person name="Weber A.K."/>
            <person name="Neumann-Schaal M."/>
            <person name="Wolf J."/>
            <person name="Gronow S."/>
            <person name="Turnbull J.D."/>
            <person name="Tennert C."/>
            <person name="Hacker G."/>
            <person name="Cieplik F."/>
            <person name="Al-Ahmad A."/>
        </authorList>
    </citation>
    <scope>NUCLEOTIDE SEQUENCE</scope>
    <source>
        <strain evidence="4">Wk13</strain>
    </source>
</reference>
<dbReference type="NCBIfam" id="TIGR01641">
    <property type="entry name" value="phageSPP1_gp7"/>
    <property type="match status" value="1"/>
</dbReference>
<evidence type="ECO:0000259" key="1">
    <source>
        <dbReference type="Pfam" id="PF04233"/>
    </source>
</evidence>
<gene>
    <name evidence="2" type="ORF">ABCS64_00010</name>
    <name evidence="3" type="ORF">ABCS64_02230</name>
    <name evidence="4" type="ORF">ABCS64_12620</name>
</gene>
<sequence length="334" mass="37992">MAAIDLSAVFGLPPEEAIAFFRSKGYRITWDWFDNWREAHDRAFTVAKLARLDILQDIRAGLDQALAEGKSEHWFVKQLTPVLQQKGWWGKKIVVGEDGQAEVVREGSPQRLRTIFRTNMQTAYAAGRWRAFMSNAADRPYLQYVAIMDGRTRRAHAALHNKVFPVDSTAWRLIAPPNGFNCRCTVRALSEYNIRQKGLHVERDVRIVGYEEPSKKATDKRTGEIYRDKLIRRGISIPDPDNPGKRLTFIPDQGWDYNPGARWVKSFTPTPLDNLPTTFPARMALPDVLPPTPVPASRLLPDGLTDPEYAKAFLAEFGATSVRAWCIGMWRRGR</sequence>
<dbReference type="EMBL" id="JBEUWX010000001">
    <property type="protein sequence ID" value="MFA9949156.1"/>
    <property type="molecule type" value="Genomic_DNA"/>
</dbReference>
<dbReference type="EMBL" id="JBEUWX010000003">
    <property type="protein sequence ID" value="MFA9951156.1"/>
    <property type="molecule type" value="Genomic_DNA"/>
</dbReference>
<reference evidence="5" key="1">
    <citation type="submission" date="2024-06" db="EMBL/GenBank/DDBJ databases">
        <title>Radixoralia hellwigii gen. nov., sp nov., isolated from a root canal in the human oral cavity.</title>
        <authorList>
            <person name="Bartsch S."/>
            <person name="Wittmer A."/>
            <person name="Schulz A.-K."/>
            <person name="Neumann-Schaal M."/>
            <person name="Wolf J."/>
            <person name="Gronow S."/>
            <person name="Tennert C."/>
            <person name="Haecker G."/>
            <person name="Cieplik F."/>
            <person name="Al-Ahmad A."/>
        </authorList>
    </citation>
    <scope>NUCLEOTIDE SEQUENCE [LARGE SCALE GENOMIC DNA]</scope>
    <source>
        <strain evidence="5">Wk13</strain>
    </source>
</reference>
<dbReference type="EMBL" id="JBEUWX010000001">
    <property type="protein sequence ID" value="MFA9948722.1"/>
    <property type="molecule type" value="Genomic_DNA"/>
</dbReference>
<proteinExistence type="predicted"/>
<name>A0ABV4UHS3_9RHOO</name>
<dbReference type="InterPro" id="IPR006528">
    <property type="entry name" value="Phage_head_morphogenesis_dom"/>
</dbReference>
<organism evidence="4 5">
    <name type="scientific">Dentiradicibacter hellwigii</name>
    <dbReference type="NCBI Taxonomy" id="3149053"/>
    <lineage>
        <taxon>Bacteria</taxon>
        <taxon>Pseudomonadati</taxon>
        <taxon>Pseudomonadota</taxon>
        <taxon>Betaproteobacteria</taxon>
        <taxon>Rhodocyclales</taxon>
        <taxon>Rhodocyclaceae</taxon>
        <taxon>Dentiradicibacter</taxon>
    </lineage>
</organism>
<keyword evidence="5" id="KW-1185">Reference proteome</keyword>
<accession>A0ABV4UHS3</accession>
<protein>
    <submittedName>
        <fullName evidence="4">Phage minor head protein</fullName>
    </submittedName>
</protein>
<feature type="domain" description="Phage head morphogenesis" evidence="1">
    <location>
        <begin position="56"/>
        <end position="186"/>
    </location>
</feature>
<comment type="caution">
    <text evidence="4">The sequence shown here is derived from an EMBL/GenBank/DDBJ whole genome shotgun (WGS) entry which is preliminary data.</text>
</comment>
<evidence type="ECO:0000313" key="5">
    <source>
        <dbReference type="Proteomes" id="UP001574673"/>
    </source>
</evidence>
<dbReference type="Proteomes" id="UP001574673">
    <property type="component" value="Unassembled WGS sequence"/>
</dbReference>
<evidence type="ECO:0000313" key="4">
    <source>
        <dbReference type="EMBL" id="MFA9951156.1"/>
    </source>
</evidence>
<dbReference type="RefSeq" id="WP_418889898.1">
    <property type="nucleotide sequence ID" value="NZ_JBEUWX010000001.1"/>
</dbReference>
<evidence type="ECO:0000313" key="2">
    <source>
        <dbReference type="EMBL" id="MFA9948722.1"/>
    </source>
</evidence>